<feature type="region of interest" description="Disordered" evidence="1">
    <location>
        <begin position="222"/>
        <end position="245"/>
    </location>
</feature>
<evidence type="ECO:0000313" key="2">
    <source>
        <dbReference type="EMBL" id="GAW05863.1"/>
    </source>
</evidence>
<reference evidence="2 3" key="1">
    <citation type="submission" date="2016-08" db="EMBL/GenBank/DDBJ databases">
        <authorList>
            <consortium name="Lentinula edodes genome sequencing consortium"/>
            <person name="Sakamoto Y."/>
            <person name="Nakade K."/>
            <person name="Sato S."/>
            <person name="Yoshida Y."/>
            <person name="Miyazaki K."/>
            <person name="Natsume S."/>
            <person name="Konno N."/>
        </authorList>
    </citation>
    <scope>NUCLEOTIDE SEQUENCE [LARGE SCALE GENOMIC DNA]</scope>
    <source>
        <strain evidence="2 3">NBRC 111202</strain>
    </source>
</reference>
<keyword evidence="3" id="KW-1185">Reference proteome</keyword>
<dbReference type="AlphaFoldDB" id="A0A1Q3EF73"/>
<proteinExistence type="predicted"/>
<comment type="caution">
    <text evidence="2">The sequence shown here is derived from an EMBL/GenBank/DDBJ whole genome shotgun (WGS) entry which is preliminary data.</text>
</comment>
<accession>A0A1Q3EF73</accession>
<evidence type="ECO:0000256" key="1">
    <source>
        <dbReference type="SAM" id="MobiDB-lite"/>
    </source>
</evidence>
<evidence type="ECO:0000313" key="3">
    <source>
        <dbReference type="Proteomes" id="UP000188533"/>
    </source>
</evidence>
<gene>
    <name evidence="2" type="ORF">LENED_007749</name>
</gene>
<protein>
    <submittedName>
        <fullName evidence="2">Uncharacterized protein</fullName>
    </submittedName>
</protein>
<organism evidence="2 3">
    <name type="scientific">Lentinula edodes</name>
    <name type="common">Shiitake mushroom</name>
    <name type="synonym">Lentinus edodes</name>
    <dbReference type="NCBI Taxonomy" id="5353"/>
    <lineage>
        <taxon>Eukaryota</taxon>
        <taxon>Fungi</taxon>
        <taxon>Dikarya</taxon>
        <taxon>Basidiomycota</taxon>
        <taxon>Agaricomycotina</taxon>
        <taxon>Agaricomycetes</taxon>
        <taxon>Agaricomycetidae</taxon>
        <taxon>Agaricales</taxon>
        <taxon>Marasmiineae</taxon>
        <taxon>Omphalotaceae</taxon>
        <taxon>Lentinula</taxon>
    </lineage>
</organism>
<name>A0A1Q3EF73_LENED</name>
<sequence>MTTYSAFFSSGLLAAPHMSSSHSMYSNHIIRHGDVSPSLLTVTDALDDTSDIELDRSTTPTLTNIETSMHQTQRLRRRRSSLTIGTSPINAIKSPSRAEGNALQLQRHLFTTPGRSRSGSTSSVMSIGEEVNSNIASENTSLYRRMRSGSVGSILKSRRGVRRGVPGPSFPPPSAPLPALPPIPGTPSRSKAFSLAVPSIATQALAQKLAAAEDVLNLQVASSPTRQPFGDLQLHGYANDQKMRG</sequence>
<dbReference type="EMBL" id="BDGU01000278">
    <property type="protein sequence ID" value="GAW05863.1"/>
    <property type="molecule type" value="Genomic_DNA"/>
</dbReference>
<reference evidence="2 3" key="2">
    <citation type="submission" date="2017-02" db="EMBL/GenBank/DDBJ databases">
        <title>A genome survey and senescence transcriptome analysis in Lentinula edodes.</title>
        <authorList>
            <person name="Sakamoto Y."/>
            <person name="Nakade K."/>
            <person name="Sato S."/>
            <person name="Yoshida Y."/>
            <person name="Miyazaki K."/>
            <person name="Natsume S."/>
            <person name="Konno N."/>
        </authorList>
    </citation>
    <scope>NUCLEOTIDE SEQUENCE [LARGE SCALE GENOMIC DNA]</scope>
    <source>
        <strain evidence="2 3">NBRC 111202</strain>
    </source>
</reference>
<dbReference type="Proteomes" id="UP000188533">
    <property type="component" value="Unassembled WGS sequence"/>
</dbReference>